<dbReference type="Pfam" id="PF08695">
    <property type="entry name" value="Coa1"/>
    <property type="match status" value="1"/>
</dbReference>
<dbReference type="OrthoDB" id="116299at2759"/>
<dbReference type="RefSeq" id="XP_008611156.1">
    <property type="nucleotide sequence ID" value="XM_008612934.1"/>
</dbReference>
<feature type="transmembrane region" description="Helical" evidence="1">
    <location>
        <begin position="207"/>
        <end position="230"/>
    </location>
</feature>
<dbReference type="EMBL" id="JH767151">
    <property type="protein sequence ID" value="EQC35406.1"/>
    <property type="molecule type" value="Genomic_DNA"/>
</dbReference>
<reference evidence="2 3" key="1">
    <citation type="submission" date="2012-04" db="EMBL/GenBank/DDBJ databases">
        <title>The Genome Sequence of Saprolegnia declina VS20.</title>
        <authorList>
            <consortium name="The Broad Institute Genome Sequencing Platform"/>
            <person name="Russ C."/>
            <person name="Nusbaum C."/>
            <person name="Tyler B."/>
            <person name="van West P."/>
            <person name="Dieguez-Uribeondo J."/>
            <person name="de Bruijn I."/>
            <person name="Tripathy S."/>
            <person name="Jiang R."/>
            <person name="Young S.K."/>
            <person name="Zeng Q."/>
            <person name="Gargeya S."/>
            <person name="Fitzgerald M."/>
            <person name="Haas B."/>
            <person name="Abouelleil A."/>
            <person name="Alvarado L."/>
            <person name="Arachchi H.M."/>
            <person name="Berlin A."/>
            <person name="Chapman S.B."/>
            <person name="Goldberg J."/>
            <person name="Griggs A."/>
            <person name="Gujja S."/>
            <person name="Hansen M."/>
            <person name="Howarth C."/>
            <person name="Imamovic A."/>
            <person name="Larimer J."/>
            <person name="McCowen C."/>
            <person name="Montmayeur A."/>
            <person name="Murphy C."/>
            <person name="Neiman D."/>
            <person name="Pearson M."/>
            <person name="Priest M."/>
            <person name="Roberts A."/>
            <person name="Saif S."/>
            <person name="Shea T."/>
            <person name="Sisk P."/>
            <person name="Sykes S."/>
            <person name="Wortman J."/>
            <person name="Nusbaum C."/>
            <person name="Birren B."/>
        </authorList>
    </citation>
    <scope>NUCLEOTIDE SEQUENCE [LARGE SCALE GENOMIC DNA]</scope>
    <source>
        <strain evidence="2 3">VS20</strain>
    </source>
</reference>
<accession>T0QL21</accession>
<dbReference type="Proteomes" id="UP000030762">
    <property type="component" value="Unassembled WGS sequence"/>
</dbReference>
<keyword evidence="1" id="KW-0472">Membrane</keyword>
<keyword evidence="1" id="KW-1133">Transmembrane helix</keyword>
<evidence type="ECO:0000313" key="3">
    <source>
        <dbReference type="Proteomes" id="UP000030762"/>
    </source>
</evidence>
<dbReference type="VEuPathDB" id="FungiDB:SDRG_07116"/>
<dbReference type="GeneID" id="19947843"/>
<keyword evidence="3" id="KW-1185">Reference proteome</keyword>
<dbReference type="InParanoid" id="T0QL21"/>
<keyword evidence="1" id="KW-0812">Transmembrane</keyword>
<name>T0QL21_SAPDV</name>
<dbReference type="AlphaFoldDB" id="T0QL21"/>
<evidence type="ECO:0000313" key="2">
    <source>
        <dbReference type="EMBL" id="EQC35406.1"/>
    </source>
</evidence>
<gene>
    <name evidence="2" type="ORF">SDRG_07116</name>
</gene>
<dbReference type="OMA" id="HYRQNLH"/>
<organism evidence="2 3">
    <name type="scientific">Saprolegnia diclina (strain VS20)</name>
    <dbReference type="NCBI Taxonomy" id="1156394"/>
    <lineage>
        <taxon>Eukaryota</taxon>
        <taxon>Sar</taxon>
        <taxon>Stramenopiles</taxon>
        <taxon>Oomycota</taxon>
        <taxon>Saprolegniomycetes</taxon>
        <taxon>Saprolegniales</taxon>
        <taxon>Saprolegniaceae</taxon>
        <taxon>Saprolegnia</taxon>
    </lineage>
</organism>
<protein>
    <submittedName>
        <fullName evidence="2">Uncharacterized protein</fullName>
    </submittedName>
</protein>
<sequence>MLRTTRLLAGTRTTLAAAHGLKPKPAYGQLRFFSAKRSKKAAAPVAKEAAVEQSAGLDPYVRDIGFYMITAATLLVGTSFYKSMNEDDSTETLVFLQAKHTAIRNKVVIDITGLPTKVEMLPDAVPEGATIYSGTIGLEGERGKTVVHYTADASAKDENGKYALQRLDLIQADGSVVSLLKPQPTVVLTDAQDAEVKEQRKDELKALISKLALPALLCFGVGCTAGYVMLRILKNRPAYIIQMGLDRVNQVPKVKDFLGHPIKTNKNTYVGAISDTSAKFESVCKGPKGEGTMFVQATRPNTASGAWEFTHLSMGIKGRAKKITIVEPSPKASTPLPITPKE</sequence>
<dbReference type="eggNOG" id="ENOG502RKUH">
    <property type="taxonomic scope" value="Eukaryota"/>
</dbReference>
<proteinExistence type="predicted"/>
<dbReference type="InterPro" id="IPR014807">
    <property type="entry name" value="Coa1"/>
</dbReference>
<evidence type="ECO:0000256" key="1">
    <source>
        <dbReference type="SAM" id="Phobius"/>
    </source>
</evidence>